<evidence type="ECO:0000256" key="1">
    <source>
        <dbReference type="ARBA" id="ARBA00004374"/>
    </source>
</evidence>
<dbReference type="InterPro" id="IPR039910">
    <property type="entry name" value="D15-like"/>
</dbReference>
<dbReference type="Proteomes" id="UP001163105">
    <property type="component" value="Unassembled WGS sequence"/>
</dbReference>
<accession>A0AB34FMX0</accession>
<protein>
    <submittedName>
        <fullName evidence="8">Outer membrane protein</fullName>
    </submittedName>
</protein>
<comment type="subcellular location">
    <subcellularLocation>
        <location evidence="1">Mitochondrion outer membrane</location>
        <topology evidence="1">Multi-pass membrane protein</topology>
    </subcellularLocation>
</comment>
<sequence length="525" mass="55743">MAADGNSRPTKVGAATFDKLQSNTEDVLNHARSTPEFQNAEQEAKERRIAQMMADQMSMPMTVSQIHVTGAKNIRRGFLDPIFSPLLADSPNPPSTVGDVLSKLQTASAKLSGLQILREAPEVYLSQSSQVDPSTSPSDVDISVGLRELPRFKLQTGTDVGNGEGSAYGSLLWRNMFGGAEMLTLNAKAGTRTRSAYSANLSAPVLSNPDMRISLEGLASAAEKPWASHEEVVKGGSLRFSWLNALRDTHSIEYYGAWRQVTGLAQGASPTVRQDAGDTIKSAIRHTFYRERRDNPQLPQDGYMLRSMLEVAGIGPLGGDVAFSKSELEMSGAIPINLPGSRERTGISIGAGLRVGMLWPLPLGYNLAGKALPSRVNDRFLLGGPTDIRGFKLGGLGPHDGQDSVGGDLSAAGSVNLLVPLPYKGPESGLRFQVFANAGRLVALKDQGGSKETGSQDMSPGAVSSSMLRAFGDLANGAPTMAAGVGLVYAHPVARFELNFSLPLILRRGEVGTKGLQLGVGINFL</sequence>
<evidence type="ECO:0000259" key="7">
    <source>
        <dbReference type="Pfam" id="PF01103"/>
    </source>
</evidence>
<proteinExistence type="inferred from homology"/>
<evidence type="ECO:0000256" key="5">
    <source>
        <dbReference type="ARBA" id="ARBA00023136"/>
    </source>
</evidence>
<feature type="region of interest" description="Disordered" evidence="6">
    <location>
        <begin position="1"/>
        <end position="23"/>
    </location>
</feature>
<evidence type="ECO:0000313" key="9">
    <source>
        <dbReference type="Proteomes" id="UP001163105"/>
    </source>
</evidence>
<keyword evidence="4" id="KW-0812">Transmembrane</keyword>
<evidence type="ECO:0000313" key="8">
    <source>
        <dbReference type="EMBL" id="KAJ6439721.1"/>
    </source>
</evidence>
<dbReference type="Pfam" id="PF01103">
    <property type="entry name" value="Omp85"/>
    <property type="match status" value="1"/>
</dbReference>
<dbReference type="PANTHER" id="PTHR12815:SF18">
    <property type="entry name" value="SORTING AND ASSEMBLY MACHINERY COMPONENT 50 HOMOLOG"/>
    <property type="match status" value="1"/>
</dbReference>
<organism evidence="8 9">
    <name type="scientific">Purpureocillium lavendulum</name>
    <dbReference type="NCBI Taxonomy" id="1247861"/>
    <lineage>
        <taxon>Eukaryota</taxon>
        <taxon>Fungi</taxon>
        <taxon>Dikarya</taxon>
        <taxon>Ascomycota</taxon>
        <taxon>Pezizomycotina</taxon>
        <taxon>Sordariomycetes</taxon>
        <taxon>Hypocreomycetidae</taxon>
        <taxon>Hypocreales</taxon>
        <taxon>Ophiocordycipitaceae</taxon>
        <taxon>Purpureocillium</taxon>
    </lineage>
</organism>
<keyword evidence="3" id="KW-1134">Transmembrane beta strand</keyword>
<evidence type="ECO:0000256" key="2">
    <source>
        <dbReference type="ARBA" id="ARBA00010913"/>
    </source>
</evidence>
<keyword evidence="9" id="KW-1185">Reference proteome</keyword>
<comment type="caution">
    <text evidence="8">The sequence shown here is derived from an EMBL/GenBank/DDBJ whole genome shotgun (WGS) entry which is preliminary data.</text>
</comment>
<evidence type="ECO:0000256" key="3">
    <source>
        <dbReference type="ARBA" id="ARBA00022452"/>
    </source>
</evidence>
<evidence type="ECO:0000256" key="6">
    <source>
        <dbReference type="SAM" id="MobiDB-lite"/>
    </source>
</evidence>
<dbReference type="GO" id="GO:0005741">
    <property type="term" value="C:mitochondrial outer membrane"/>
    <property type="evidence" value="ECO:0007669"/>
    <property type="project" value="UniProtKB-SubCell"/>
</dbReference>
<dbReference type="FunFam" id="2.40.160.50:FF:000008">
    <property type="entry name" value="Mitochondrial outer membrane beta-barrel protein Tob55"/>
    <property type="match status" value="1"/>
</dbReference>
<evidence type="ECO:0000256" key="4">
    <source>
        <dbReference type="ARBA" id="ARBA00022692"/>
    </source>
</evidence>
<dbReference type="InterPro" id="IPR000184">
    <property type="entry name" value="Bac_surfAg_D15"/>
</dbReference>
<dbReference type="EMBL" id="JAQHRD010000006">
    <property type="protein sequence ID" value="KAJ6439721.1"/>
    <property type="molecule type" value="Genomic_DNA"/>
</dbReference>
<dbReference type="PANTHER" id="PTHR12815">
    <property type="entry name" value="SORTING AND ASSEMBLY MACHINERY SAMM50 PROTEIN FAMILY MEMBER"/>
    <property type="match status" value="1"/>
</dbReference>
<gene>
    <name evidence="8" type="primary">SAM50</name>
    <name evidence="8" type="ORF">O9K51_07612</name>
</gene>
<reference evidence="8" key="1">
    <citation type="submission" date="2023-01" db="EMBL/GenBank/DDBJ databases">
        <title>The growth and conidiation of Purpureocillium lavendulum are regulated by nitrogen source and histone H3K14 acetylation.</title>
        <authorList>
            <person name="Tang P."/>
            <person name="Han J."/>
            <person name="Zhang C."/>
            <person name="Tang P."/>
            <person name="Qi F."/>
            <person name="Zhang K."/>
            <person name="Liang L."/>
        </authorList>
    </citation>
    <scope>NUCLEOTIDE SEQUENCE</scope>
    <source>
        <strain evidence="8">YMF1.00683</strain>
    </source>
</reference>
<dbReference type="AlphaFoldDB" id="A0AB34FMX0"/>
<feature type="domain" description="Bacterial surface antigen (D15)" evidence="7">
    <location>
        <begin position="175"/>
        <end position="524"/>
    </location>
</feature>
<keyword evidence="5" id="KW-0472">Membrane</keyword>
<dbReference type="Gene3D" id="2.40.160.50">
    <property type="entry name" value="membrane protein fhac: a member of the omp85/tpsb transporter family"/>
    <property type="match status" value="1"/>
</dbReference>
<name>A0AB34FMX0_9HYPO</name>
<dbReference type="GO" id="GO:0045040">
    <property type="term" value="P:protein insertion into mitochondrial outer membrane"/>
    <property type="evidence" value="ECO:0007669"/>
    <property type="project" value="TreeGrafter"/>
</dbReference>
<comment type="similarity">
    <text evidence="2">Belongs to the SAM50/omp85 family.</text>
</comment>